<dbReference type="InterPro" id="IPR017989">
    <property type="entry name" value="Ribosome_inactivat_1/2"/>
</dbReference>
<keyword evidence="1" id="KW-0800">Toxin</keyword>
<comment type="similarity">
    <text evidence="1">Belongs to the ribosome-inactivating protein family.</text>
</comment>
<comment type="caution">
    <text evidence="2">The sequence shown here is derived from an EMBL/GenBank/DDBJ whole genome shotgun (WGS) entry which is preliminary data.</text>
</comment>
<dbReference type="GO" id="GO:0017148">
    <property type="term" value="P:negative regulation of translation"/>
    <property type="evidence" value="ECO:0007669"/>
    <property type="project" value="UniProtKB-KW"/>
</dbReference>
<accession>A0AAP0PI24</accession>
<dbReference type="Proteomes" id="UP001417504">
    <property type="component" value="Unassembled WGS sequence"/>
</dbReference>
<keyword evidence="1" id="KW-0378">Hydrolase</keyword>
<keyword evidence="1" id="KW-0611">Plant defense</keyword>
<sequence length="207" mass="22966">MVSLSPSPSMSPMFMSSVIVSMTVDTSLTSLDLCRTHRTFYSRDATWTSPEPLRSANYNALESRAGAKRTNIPLGLQALLGAISALISRPEDAHSLLIVIQMISEAVRYWEIESRVRNNAQFTPNGYMTDLETNWGRLSEQIQTSDFLAFETEITIGDRVADNVNSFVIAGLYLMLFVCNPPAQTSTTTLSVSHLQLIKHCGEKKQT</sequence>
<name>A0AAP0PI24_9MAGN</name>
<gene>
    <name evidence="2" type="ORF">Sjap_004720</name>
</gene>
<dbReference type="GO" id="GO:0030598">
    <property type="term" value="F:rRNA N-glycosylase activity"/>
    <property type="evidence" value="ECO:0007669"/>
    <property type="project" value="UniProtKB-EC"/>
</dbReference>
<dbReference type="Gene3D" id="3.40.420.10">
    <property type="entry name" value="Ricin (A subunit), domain 1"/>
    <property type="match status" value="1"/>
</dbReference>
<keyword evidence="1" id="KW-0652">Protein synthesis inhibitor</keyword>
<evidence type="ECO:0000313" key="2">
    <source>
        <dbReference type="EMBL" id="KAK9144817.1"/>
    </source>
</evidence>
<dbReference type="SUPFAM" id="SSF56371">
    <property type="entry name" value="Ribosome inactivating proteins (RIP)"/>
    <property type="match status" value="1"/>
</dbReference>
<dbReference type="PRINTS" id="PR00396">
    <property type="entry name" value="SHIGARICIN"/>
</dbReference>
<evidence type="ECO:0000256" key="1">
    <source>
        <dbReference type="RuleBase" id="RU004915"/>
    </source>
</evidence>
<dbReference type="InterPro" id="IPR016138">
    <property type="entry name" value="Ribosome_inactivat_prot_sub1"/>
</dbReference>
<dbReference type="InterPro" id="IPR036041">
    <property type="entry name" value="Ribosome-inact_prot_sf"/>
</dbReference>
<proteinExistence type="inferred from homology"/>
<organism evidence="2 3">
    <name type="scientific">Stephania japonica</name>
    <dbReference type="NCBI Taxonomy" id="461633"/>
    <lineage>
        <taxon>Eukaryota</taxon>
        <taxon>Viridiplantae</taxon>
        <taxon>Streptophyta</taxon>
        <taxon>Embryophyta</taxon>
        <taxon>Tracheophyta</taxon>
        <taxon>Spermatophyta</taxon>
        <taxon>Magnoliopsida</taxon>
        <taxon>Ranunculales</taxon>
        <taxon>Menispermaceae</taxon>
        <taxon>Menispermoideae</taxon>
        <taxon>Cissampelideae</taxon>
        <taxon>Stephania</taxon>
    </lineage>
</organism>
<dbReference type="EMBL" id="JBBNAE010000002">
    <property type="protein sequence ID" value="KAK9144817.1"/>
    <property type="molecule type" value="Genomic_DNA"/>
</dbReference>
<protein>
    <recommendedName>
        <fullName evidence="1">rRNA N-glycosylase</fullName>
        <ecNumber evidence="1">3.2.2.22</ecNumber>
    </recommendedName>
</protein>
<dbReference type="Gene3D" id="4.10.470.10">
    <property type="entry name" value="Ricin (A Subunit), domain 2"/>
    <property type="match status" value="1"/>
</dbReference>
<reference evidence="2 3" key="1">
    <citation type="submission" date="2024-01" db="EMBL/GenBank/DDBJ databases">
        <title>Genome assemblies of Stephania.</title>
        <authorList>
            <person name="Yang L."/>
        </authorList>
    </citation>
    <scope>NUCLEOTIDE SEQUENCE [LARGE SCALE GENOMIC DNA]</scope>
    <source>
        <strain evidence="2">QJT</strain>
        <tissue evidence="2">Leaf</tissue>
    </source>
</reference>
<dbReference type="GO" id="GO:0090729">
    <property type="term" value="F:toxin activity"/>
    <property type="evidence" value="ECO:0007669"/>
    <property type="project" value="UniProtKB-KW"/>
</dbReference>
<dbReference type="EC" id="3.2.2.22" evidence="1"/>
<keyword evidence="3" id="KW-1185">Reference proteome</keyword>
<dbReference type="InterPro" id="IPR001574">
    <property type="entry name" value="Ribosome_inactivat_prot"/>
</dbReference>
<dbReference type="Pfam" id="PF00161">
    <property type="entry name" value="RIP"/>
    <property type="match status" value="1"/>
</dbReference>
<comment type="catalytic activity">
    <reaction evidence="1">
        <text>Endohydrolysis of the N-glycosidic bond at one specific adenosine on the 28S rRNA.</text>
        <dbReference type="EC" id="3.2.2.22"/>
    </reaction>
</comment>
<dbReference type="PANTHER" id="PTHR33453:SF34">
    <property type="entry name" value="RIBOSOME-INACTIVATING PROTEIN"/>
    <property type="match status" value="1"/>
</dbReference>
<dbReference type="PANTHER" id="PTHR33453">
    <property type="match status" value="1"/>
</dbReference>
<dbReference type="AlphaFoldDB" id="A0AAP0PI24"/>
<dbReference type="InterPro" id="IPR016139">
    <property type="entry name" value="Ribosome_inactivat_prot_sub2"/>
</dbReference>
<dbReference type="GO" id="GO:0006952">
    <property type="term" value="P:defense response"/>
    <property type="evidence" value="ECO:0007669"/>
    <property type="project" value="UniProtKB-KW"/>
</dbReference>
<evidence type="ECO:0000313" key="3">
    <source>
        <dbReference type="Proteomes" id="UP001417504"/>
    </source>
</evidence>